<accession>N0BMA5</accession>
<sequence>MLIKERSGREYFAKMPKRAKRILSLLPEIPMG</sequence>
<organism evidence="1 2">
    <name type="scientific">Archaeoglobus sulfaticallidus PM70-1</name>
    <dbReference type="NCBI Taxonomy" id="387631"/>
    <lineage>
        <taxon>Archaea</taxon>
        <taxon>Methanobacteriati</taxon>
        <taxon>Methanobacteriota</taxon>
        <taxon>Archaeoglobi</taxon>
        <taxon>Archaeoglobales</taxon>
        <taxon>Archaeoglobaceae</taxon>
        <taxon>Archaeoglobus</taxon>
    </lineage>
</organism>
<gene>
    <name evidence="1" type="ORF">Asulf_01418</name>
</gene>
<dbReference type="EMBL" id="CP005290">
    <property type="protein sequence ID" value="AGK61405.1"/>
    <property type="molecule type" value="Genomic_DNA"/>
</dbReference>
<protein>
    <submittedName>
        <fullName evidence="1">Uncharacterized protein</fullName>
    </submittedName>
</protein>
<reference evidence="1 2" key="1">
    <citation type="journal article" date="2013" name="Genome Announc.">
        <title>Complete Genome Sequence of the Thermophilic and Facultatively Chemolithoautotrophic Sulfate Reducer Archaeoglobus sulfaticallidus Strain PM70-1T.</title>
        <authorList>
            <person name="Stokke R."/>
            <person name="Hocking W.P."/>
            <person name="Steinsbu B.O."/>
            <person name="Steen I.H."/>
        </authorList>
    </citation>
    <scope>NUCLEOTIDE SEQUENCE [LARGE SCALE GENOMIC DNA]</scope>
    <source>
        <strain evidence="1">PM70-1</strain>
    </source>
</reference>
<name>N0BMA5_9EURY</name>
<evidence type="ECO:0000313" key="2">
    <source>
        <dbReference type="Proteomes" id="UP000013307"/>
    </source>
</evidence>
<keyword evidence="2" id="KW-1185">Reference proteome</keyword>
<dbReference type="HOGENOM" id="CLU_3387391_0_0_2"/>
<dbReference type="Proteomes" id="UP000013307">
    <property type="component" value="Chromosome"/>
</dbReference>
<dbReference type="AlphaFoldDB" id="N0BMA5"/>
<proteinExistence type="predicted"/>
<dbReference type="STRING" id="387631.Asulf_01418"/>
<dbReference type="KEGG" id="ast:Asulf_01418"/>
<evidence type="ECO:0000313" key="1">
    <source>
        <dbReference type="EMBL" id="AGK61405.1"/>
    </source>
</evidence>